<dbReference type="RefSeq" id="WP_183986992.1">
    <property type="nucleotide sequence ID" value="NZ_JACIEV010000012.1"/>
</dbReference>
<dbReference type="AlphaFoldDB" id="A0A840F8A1"/>
<comment type="caution">
    <text evidence="1">The sequence shown here is derived from an EMBL/GenBank/DDBJ whole genome shotgun (WGS) entry which is preliminary data.</text>
</comment>
<dbReference type="EMBL" id="JACIEV010000012">
    <property type="protein sequence ID" value="MBB4155463.1"/>
    <property type="molecule type" value="Genomic_DNA"/>
</dbReference>
<evidence type="ECO:0000313" key="2">
    <source>
        <dbReference type="Proteomes" id="UP000529795"/>
    </source>
</evidence>
<sequence>MAQLIAGYSISTHQTVLIPDGGSTTYFTQGEFEPETAELDAFVARGIAIGRTSLVELVGDAPSLDGVRLADGRFLAIAAVFTAPRTRLSMPLAAMLKCVHENGPTRPYVKID</sequence>
<dbReference type="InterPro" id="IPR036188">
    <property type="entry name" value="FAD/NAD-bd_sf"/>
</dbReference>
<organism evidence="1 2">
    <name type="scientific">Sphingomonas jinjuensis</name>
    <dbReference type="NCBI Taxonomy" id="535907"/>
    <lineage>
        <taxon>Bacteria</taxon>
        <taxon>Pseudomonadati</taxon>
        <taxon>Pseudomonadota</taxon>
        <taxon>Alphaproteobacteria</taxon>
        <taxon>Sphingomonadales</taxon>
        <taxon>Sphingomonadaceae</taxon>
        <taxon>Sphingomonas</taxon>
    </lineage>
</organism>
<gene>
    <name evidence="1" type="ORF">GGQ80_003386</name>
</gene>
<evidence type="ECO:0000313" key="1">
    <source>
        <dbReference type="EMBL" id="MBB4155463.1"/>
    </source>
</evidence>
<dbReference type="Proteomes" id="UP000529795">
    <property type="component" value="Unassembled WGS sequence"/>
</dbReference>
<protein>
    <submittedName>
        <fullName evidence="1">Uncharacterized protein</fullName>
    </submittedName>
</protein>
<name>A0A840F8A1_9SPHN</name>
<accession>A0A840F8A1</accession>
<proteinExistence type="predicted"/>
<dbReference type="Gene3D" id="3.50.50.60">
    <property type="entry name" value="FAD/NAD(P)-binding domain"/>
    <property type="match status" value="2"/>
</dbReference>
<reference evidence="1 2" key="1">
    <citation type="submission" date="2020-08" db="EMBL/GenBank/DDBJ databases">
        <title>Genomic Encyclopedia of Type Strains, Phase IV (KMG-IV): sequencing the most valuable type-strain genomes for metagenomic binning, comparative biology and taxonomic classification.</title>
        <authorList>
            <person name="Goeker M."/>
        </authorList>
    </citation>
    <scope>NUCLEOTIDE SEQUENCE [LARGE SCALE GENOMIC DNA]</scope>
    <source>
        <strain evidence="1 2">YC6723</strain>
    </source>
</reference>
<keyword evidence="2" id="KW-1185">Reference proteome</keyword>